<name>G0V956_NAUCA</name>
<dbReference type="STRING" id="1064592.G0V956"/>
<dbReference type="KEGG" id="ncs:NCAS_0A14480"/>
<dbReference type="HOGENOM" id="CLU_501598_0_0_1"/>
<gene>
    <name evidence="2" type="primary">NCAS0A14480</name>
    <name evidence="2" type="ordered locus">NCAS_0A14480</name>
</gene>
<evidence type="ECO:0000313" key="2">
    <source>
        <dbReference type="EMBL" id="CCC68006.1"/>
    </source>
</evidence>
<dbReference type="Proteomes" id="UP000001640">
    <property type="component" value="Chromosome 1"/>
</dbReference>
<dbReference type="AlphaFoldDB" id="G0V956"/>
<reference key="2">
    <citation type="submission" date="2011-08" db="EMBL/GenBank/DDBJ databases">
        <title>Genome sequence of Naumovozyma castellii.</title>
        <authorList>
            <person name="Gordon J.L."/>
            <person name="Armisen D."/>
            <person name="Proux-Wera E."/>
            <person name="OhEigeartaigh S.S."/>
            <person name="Byrne K.P."/>
            <person name="Wolfe K.H."/>
        </authorList>
    </citation>
    <scope>NUCLEOTIDE SEQUENCE</scope>
    <source>
        <strain>Type strain:CBS 4309</strain>
    </source>
</reference>
<dbReference type="InParanoid" id="G0V956"/>
<reference evidence="3" key="1">
    <citation type="journal article" date="2011" name="Proc. Natl. Acad. Sci. U.S.A.">
        <title>Evolutionary erosion of yeast sex chromosomes by mating-type switching accidents.</title>
        <authorList>
            <person name="Gordon J.L."/>
            <person name="Armisen D."/>
            <person name="Proux-Wera E."/>
            <person name="Oheigeartaigh S.S."/>
            <person name="Byrne K.P."/>
            <person name="Wolfe K.H."/>
        </authorList>
    </citation>
    <scope>NUCLEOTIDE SEQUENCE [LARGE SCALE GENOMIC DNA]</scope>
    <source>
        <strain evidence="3">ATCC 76901 / BCRC 22586 / CBS 4309 / NBRC 1992 / NRRL Y-12630</strain>
    </source>
</reference>
<accession>G0V956</accession>
<feature type="region of interest" description="Disordered" evidence="1">
    <location>
        <begin position="322"/>
        <end position="369"/>
    </location>
</feature>
<evidence type="ECO:0000313" key="3">
    <source>
        <dbReference type="Proteomes" id="UP000001640"/>
    </source>
</evidence>
<dbReference type="EMBL" id="HE576752">
    <property type="protein sequence ID" value="CCC68006.1"/>
    <property type="molecule type" value="Genomic_DNA"/>
</dbReference>
<dbReference type="GeneID" id="96901482"/>
<sequence length="543" mass="61381">MVSPNLGGHGHTSKGIPAGNNNRYRERESPKDTNSESLQLKREYKKQLNEAIYNFLMKSSLSSTAKEFVRDVDAQCEVSDPKSGSIHGSGQESLYEWWQIFWDFFNTGIQRSGSEVTQQYFRIITAQENEEQNYRSIAAQTARLQYINEERGYFRNDSRDPMSTAMSIANAFSNPTTTLFTVPDHTSDPGLAMNSIHTPHEGFRYPIQPYNTHSATDSANYSFMTREQTQVRNPIRKHSSIMSGGLPRTPNSNSKKIEKLNIGDPISGLTKKRVKAFKKKLDKEQNPIILKSKKLKKNAHEFDDIPGTDNFYVEQPRSTAITGTKKSPWIKNRKEREATSRTSKRQIKKKAAKNMDKTKTSITSSTTQKATPTENVLSFNSTNLVEQSMSKGPLASPLTTIHELPRESDILHNKMNHKQSAVKKVGSPSATIFPQNVKQSVGETKAFYQTHSSNEEAITLKVAPHSDNYDFGLHNEHELLSIGISPAKPVYDSTMLVALHGDLKGEVTTVEGHKSDKIRDDNHEYENHFEDANEHDLNFMNWH</sequence>
<proteinExistence type="predicted"/>
<feature type="compositionally biased region" description="Basic residues" evidence="1">
    <location>
        <begin position="342"/>
        <end position="352"/>
    </location>
</feature>
<feature type="compositionally biased region" description="Basic and acidic residues" evidence="1">
    <location>
        <begin position="23"/>
        <end position="38"/>
    </location>
</feature>
<dbReference type="eggNOG" id="ENOG502R28W">
    <property type="taxonomic scope" value="Eukaryota"/>
</dbReference>
<organism evidence="2 3">
    <name type="scientific">Naumovozyma castellii</name>
    <name type="common">Yeast</name>
    <name type="synonym">Saccharomyces castellii</name>
    <dbReference type="NCBI Taxonomy" id="27288"/>
    <lineage>
        <taxon>Eukaryota</taxon>
        <taxon>Fungi</taxon>
        <taxon>Dikarya</taxon>
        <taxon>Ascomycota</taxon>
        <taxon>Saccharomycotina</taxon>
        <taxon>Saccharomycetes</taxon>
        <taxon>Saccharomycetales</taxon>
        <taxon>Saccharomycetaceae</taxon>
        <taxon>Naumovozyma</taxon>
    </lineage>
</organism>
<keyword evidence="3" id="KW-1185">Reference proteome</keyword>
<dbReference type="RefSeq" id="XP_003674385.1">
    <property type="nucleotide sequence ID" value="XM_003674337.1"/>
</dbReference>
<protein>
    <submittedName>
        <fullName evidence="2">Uncharacterized protein</fullName>
    </submittedName>
</protein>
<feature type="region of interest" description="Disordered" evidence="1">
    <location>
        <begin position="1"/>
        <end position="38"/>
    </location>
</feature>
<feature type="compositionally biased region" description="Low complexity" evidence="1">
    <location>
        <begin position="360"/>
        <end position="369"/>
    </location>
</feature>
<dbReference type="InterPro" id="IPR006594">
    <property type="entry name" value="LisH"/>
</dbReference>
<dbReference type="OrthoDB" id="5600002at2759"/>
<evidence type="ECO:0000256" key="1">
    <source>
        <dbReference type="SAM" id="MobiDB-lite"/>
    </source>
</evidence>
<dbReference type="PROSITE" id="PS50896">
    <property type="entry name" value="LISH"/>
    <property type="match status" value="1"/>
</dbReference>